<evidence type="ECO:0000313" key="3">
    <source>
        <dbReference type="Proteomes" id="UP000432015"/>
    </source>
</evidence>
<dbReference type="PANTHER" id="PTHR36221">
    <property type="entry name" value="DUF742 DOMAIN-CONTAINING PROTEIN"/>
    <property type="match status" value="1"/>
</dbReference>
<feature type="compositionally biased region" description="Basic and acidic residues" evidence="1">
    <location>
        <begin position="70"/>
        <end position="82"/>
    </location>
</feature>
<dbReference type="AlphaFoldDB" id="A0A7K1LBB9"/>
<evidence type="ECO:0000256" key="1">
    <source>
        <dbReference type="SAM" id="MobiDB-lite"/>
    </source>
</evidence>
<sequence length="277" mass="28938">MSDGLDLERLNALLEASSLGDPAAAKLRKRTSGDLAEAAVQRADLRTGAGGPAPEQRGVERPPDGQGAHRSPEKRARTHRQQVDLHVHDRIALDEIELYAALLIRAAAAERPLTQSEIDTVLGVGSGEVEDPSGVGSPDFGLSAAAAAPPAAAARGGSRSLVAVGDSTEATLVRPYVIAGGRVRPRVDLALEALVTAVPSSEVSQMTPEYRAIMDLCGSAHSVAEVSALLRLPLGVTRVLVADMIFEGLLRLHQSGTPGVQPDFGLLERVLGGLRKL</sequence>
<protein>
    <submittedName>
        <fullName evidence="2">DUF742 domain-containing protein</fullName>
    </submittedName>
</protein>
<dbReference type="Pfam" id="PF05331">
    <property type="entry name" value="DUF742"/>
    <property type="match status" value="1"/>
</dbReference>
<gene>
    <name evidence="2" type="ORF">GNZ18_34245</name>
</gene>
<evidence type="ECO:0000313" key="2">
    <source>
        <dbReference type="EMBL" id="MUN41613.1"/>
    </source>
</evidence>
<name>A0A7K1LBB9_9ACTN</name>
<accession>A0A7K1LBB9</accession>
<reference evidence="2 3" key="1">
    <citation type="submission" date="2019-11" db="EMBL/GenBank/DDBJ databases">
        <authorList>
            <person name="Cao P."/>
        </authorList>
    </citation>
    <scope>NUCLEOTIDE SEQUENCE [LARGE SCALE GENOMIC DNA]</scope>
    <source>
        <strain evidence="2 3">NEAU-AAG5</strain>
    </source>
</reference>
<feature type="region of interest" description="Disordered" evidence="1">
    <location>
        <begin position="21"/>
        <end position="82"/>
    </location>
</feature>
<organism evidence="2 3">
    <name type="scientific">Actinomadura litoris</name>
    <dbReference type="NCBI Taxonomy" id="2678616"/>
    <lineage>
        <taxon>Bacteria</taxon>
        <taxon>Bacillati</taxon>
        <taxon>Actinomycetota</taxon>
        <taxon>Actinomycetes</taxon>
        <taxon>Streptosporangiales</taxon>
        <taxon>Thermomonosporaceae</taxon>
        <taxon>Actinomadura</taxon>
    </lineage>
</organism>
<keyword evidence="3" id="KW-1185">Reference proteome</keyword>
<dbReference type="Proteomes" id="UP000432015">
    <property type="component" value="Unassembled WGS sequence"/>
</dbReference>
<proteinExistence type="predicted"/>
<dbReference type="InterPro" id="IPR007995">
    <property type="entry name" value="DUF742"/>
</dbReference>
<dbReference type="PANTHER" id="PTHR36221:SF1">
    <property type="entry name" value="DUF742 DOMAIN-CONTAINING PROTEIN"/>
    <property type="match status" value="1"/>
</dbReference>
<dbReference type="RefSeq" id="WP_156220789.1">
    <property type="nucleotide sequence ID" value="NZ_WOFH01000015.1"/>
</dbReference>
<dbReference type="EMBL" id="WOFH01000015">
    <property type="protein sequence ID" value="MUN41613.1"/>
    <property type="molecule type" value="Genomic_DNA"/>
</dbReference>
<comment type="caution">
    <text evidence="2">The sequence shown here is derived from an EMBL/GenBank/DDBJ whole genome shotgun (WGS) entry which is preliminary data.</text>
</comment>